<evidence type="ECO:0000256" key="2">
    <source>
        <dbReference type="ARBA" id="ARBA00022670"/>
    </source>
</evidence>
<keyword evidence="6" id="KW-0238">DNA-binding</keyword>
<organism evidence="9 10">
    <name type="scientific">Paenibacillus haidiansis</name>
    <dbReference type="NCBI Taxonomy" id="1574488"/>
    <lineage>
        <taxon>Bacteria</taxon>
        <taxon>Bacillati</taxon>
        <taxon>Bacillota</taxon>
        <taxon>Bacilli</taxon>
        <taxon>Bacillales</taxon>
        <taxon>Paenibacillaceae</taxon>
        <taxon>Paenibacillus</taxon>
    </lineage>
</organism>
<dbReference type="RefSeq" id="WP_331844525.1">
    <property type="nucleotide sequence ID" value="NZ_JAZHPZ010000001.1"/>
</dbReference>
<dbReference type="PANTHER" id="PTHR13604">
    <property type="entry name" value="DC12-RELATED"/>
    <property type="match status" value="1"/>
</dbReference>
<keyword evidence="3" id="KW-0227">DNA damage</keyword>
<evidence type="ECO:0000313" key="10">
    <source>
        <dbReference type="Proteomes" id="UP001306950"/>
    </source>
</evidence>
<comment type="caution">
    <text evidence="9">The sequence shown here is derived from an EMBL/GenBank/DDBJ whole genome shotgun (WGS) entry which is preliminary data.</text>
</comment>
<evidence type="ECO:0000256" key="4">
    <source>
        <dbReference type="ARBA" id="ARBA00022801"/>
    </source>
</evidence>
<evidence type="ECO:0000256" key="7">
    <source>
        <dbReference type="ARBA" id="ARBA00023239"/>
    </source>
</evidence>
<keyword evidence="10" id="KW-1185">Reference proteome</keyword>
<evidence type="ECO:0000313" key="9">
    <source>
        <dbReference type="EMBL" id="MEF2964280.1"/>
    </source>
</evidence>
<evidence type="ECO:0000256" key="3">
    <source>
        <dbReference type="ARBA" id="ARBA00022763"/>
    </source>
</evidence>
<keyword evidence="7" id="KW-0456">Lyase</keyword>
<dbReference type="Proteomes" id="UP001306950">
    <property type="component" value="Unassembled WGS sequence"/>
</dbReference>
<dbReference type="PANTHER" id="PTHR13604:SF0">
    <property type="entry name" value="ABASIC SITE PROCESSING PROTEIN HMCES"/>
    <property type="match status" value="1"/>
</dbReference>
<evidence type="ECO:0000256" key="1">
    <source>
        <dbReference type="ARBA" id="ARBA00008136"/>
    </source>
</evidence>
<comment type="similarity">
    <text evidence="1 8">Belongs to the SOS response-associated peptidase family.</text>
</comment>
<dbReference type="EMBL" id="JAZHPZ010000001">
    <property type="protein sequence ID" value="MEF2964280.1"/>
    <property type="molecule type" value="Genomic_DNA"/>
</dbReference>
<proteinExistence type="inferred from homology"/>
<accession>A0ABU7VKJ1</accession>
<evidence type="ECO:0000256" key="5">
    <source>
        <dbReference type="ARBA" id="ARBA00023124"/>
    </source>
</evidence>
<name>A0ABU7VKJ1_9BACL</name>
<dbReference type="InterPro" id="IPR003738">
    <property type="entry name" value="SRAP"/>
</dbReference>
<keyword evidence="2 8" id="KW-0645">Protease</keyword>
<keyword evidence="5" id="KW-0190">Covalent protein-DNA linkage</keyword>
<reference evidence="9 10" key="1">
    <citation type="submission" date="2024-02" db="EMBL/GenBank/DDBJ databases">
        <title>A nitrogen-fixing paenibacillus bacterium.</title>
        <authorList>
            <person name="Zhang W.L."/>
            <person name="Chen S.F."/>
        </authorList>
    </citation>
    <scope>NUCLEOTIDE SEQUENCE [LARGE SCALE GENOMIC DNA]</scope>
    <source>
        <strain evidence="9 10">M1</strain>
    </source>
</reference>
<dbReference type="InterPro" id="IPR036590">
    <property type="entry name" value="SRAP-like"/>
</dbReference>
<dbReference type="Gene3D" id="3.90.1680.10">
    <property type="entry name" value="SOS response associated peptidase-like"/>
    <property type="match status" value="1"/>
</dbReference>
<dbReference type="Pfam" id="PF02586">
    <property type="entry name" value="SRAP"/>
    <property type="match status" value="1"/>
</dbReference>
<dbReference type="EC" id="3.4.-.-" evidence="8"/>
<keyword evidence="4 8" id="KW-0378">Hydrolase</keyword>
<sequence>MCGRYTLTISLDELILRYLIEESTMAYFTPKYNVAPFQKVPAIVGSKAGNRLGELRWGLVPSWAKDDKIGSKMINARAETLTEKPAFGRLLSSRRCVIPADGFYEWRQNAGGKQPYRILMRDGGIFSFAGLYDIWTGPEGDKLATCTIITTEPNSLMAEIHNRMPVILRREEEAAWLDRENTDVPSLLKLLKPYGANEMRAYPVSSAVGNVRNDSAELLEEISEPK</sequence>
<evidence type="ECO:0000256" key="6">
    <source>
        <dbReference type="ARBA" id="ARBA00023125"/>
    </source>
</evidence>
<gene>
    <name evidence="9" type="ORF">V3851_00430</name>
</gene>
<protein>
    <recommendedName>
        <fullName evidence="8">Abasic site processing protein</fullName>
        <ecNumber evidence="8">3.4.-.-</ecNumber>
    </recommendedName>
</protein>
<dbReference type="SUPFAM" id="SSF143081">
    <property type="entry name" value="BB1717-like"/>
    <property type="match status" value="1"/>
</dbReference>
<evidence type="ECO:0000256" key="8">
    <source>
        <dbReference type="RuleBase" id="RU364100"/>
    </source>
</evidence>